<feature type="domain" description="Mor transcription activator" evidence="1">
    <location>
        <begin position="7"/>
        <end position="112"/>
    </location>
</feature>
<sequence length="120" mass="13410">MAKPDEKLATFLAELFAQTAMLLKQELKLGDEQAEAIGYKLADTIRQTHGGGNIYVPKGVSMDRALKQHGIIKDFRGSNHAELAKKYDCSDVYVYQVMRAYTLATRKTLQPGLFADDENN</sequence>
<protein>
    <recommendedName>
        <fullName evidence="1">Mor transcription activator domain-containing protein</fullName>
    </recommendedName>
</protein>
<accession>A0ABS7XAS2</accession>
<organism evidence="2 3">
    <name type="scientific">Rheinheimera maricola</name>
    <dbReference type="NCBI Taxonomy" id="2793282"/>
    <lineage>
        <taxon>Bacteria</taxon>
        <taxon>Pseudomonadati</taxon>
        <taxon>Pseudomonadota</taxon>
        <taxon>Gammaproteobacteria</taxon>
        <taxon>Chromatiales</taxon>
        <taxon>Chromatiaceae</taxon>
        <taxon>Rheinheimera</taxon>
    </lineage>
</organism>
<dbReference type="RefSeq" id="WP_205310816.1">
    <property type="nucleotide sequence ID" value="NZ_JAERPS020000003.1"/>
</dbReference>
<gene>
    <name evidence="2" type="ORF">I4W93_011300</name>
</gene>
<dbReference type="EMBL" id="JAERPS020000003">
    <property type="protein sequence ID" value="MBZ9612180.1"/>
    <property type="molecule type" value="Genomic_DNA"/>
</dbReference>
<dbReference type="Proteomes" id="UP000663814">
    <property type="component" value="Unassembled WGS sequence"/>
</dbReference>
<reference evidence="2 3" key="1">
    <citation type="submission" date="2021-08" db="EMBL/GenBank/DDBJ databases">
        <title>Rheinheimera aquimaris sp. nov., isolated from seawater of the East Sea in Korea.</title>
        <authorList>
            <person name="Kim K.H."/>
            <person name="Wenting R."/>
            <person name="Kim K.R."/>
            <person name="Jeon C.O."/>
        </authorList>
    </citation>
    <scope>NUCLEOTIDE SEQUENCE [LARGE SCALE GENOMIC DNA]</scope>
    <source>
        <strain evidence="2 3">MA-13</strain>
    </source>
</reference>
<dbReference type="InterPro" id="IPR009057">
    <property type="entry name" value="Homeodomain-like_sf"/>
</dbReference>
<evidence type="ECO:0000259" key="1">
    <source>
        <dbReference type="Pfam" id="PF08765"/>
    </source>
</evidence>
<name>A0ABS7XAS2_9GAMM</name>
<proteinExistence type="predicted"/>
<dbReference type="SUPFAM" id="SSF46689">
    <property type="entry name" value="Homeodomain-like"/>
    <property type="match status" value="1"/>
</dbReference>
<dbReference type="PANTHER" id="PTHR37812:SF1">
    <property type="entry name" value="MU-LIKE PROPHAGE FLUMU PROTEIN C"/>
    <property type="match status" value="1"/>
</dbReference>
<dbReference type="InterPro" id="IPR014875">
    <property type="entry name" value="Mor_transcription_activator"/>
</dbReference>
<dbReference type="InterPro" id="IPR052411">
    <property type="entry name" value="c-mor_Regulatory_Protein"/>
</dbReference>
<comment type="caution">
    <text evidence="2">The sequence shown here is derived from an EMBL/GenBank/DDBJ whole genome shotgun (WGS) entry which is preliminary data.</text>
</comment>
<evidence type="ECO:0000313" key="2">
    <source>
        <dbReference type="EMBL" id="MBZ9612180.1"/>
    </source>
</evidence>
<keyword evidence="3" id="KW-1185">Reference proteome</keyword>
<evidence type="ECO:0000313" key="3">
    <source>
        <dbReference type="Proteomes" id="UP000663814"/>
    </source>
</evidence>
<dbReference type="PANTHER" id="PTHR37812">
    <property type="entry name" value="MU-LIKE PROPHAGE FLUMU PROTEIN C"/>
    <property type="match status" value="1"/>
</dbReference>
<dbReference type="Gene3D" id="1.10.10.60">
    <property type="entry name" value="Homeodomain-like"/>
    <property type="match status" value="1"/>
</dbReference>
<dbReference type="Pfam" id="PF08765">
    <property type="entry name" value="Mor"/>
    <property type="match status" value="1"/>
</dbReference>